<evidence type="ECO:0000256" key="1">
    <source>
        <dbReference type="ARBA" id="ARBA00022679"/>
    </source>
</evidence>
<comment type="caution">
    <text evidence="5">The sequence shown here is derived from an EMBL/GenBank/DDBJ whole genome shotgun (WGS) entry which is preliminary data.</text>
</comment>
<evidence type="ECO:0000259" key="3">
    <source>
        <dbReference type="PROSITE" id="PS51186"/>
    </source>
</evidence>
<keyword evidence="5" id="KW-0687">Ribonucleoprotein</keyword>
<reference evidence="4 7" key="2">
    <citation type="submission" date="2019-10" db="EMBL/GenBank/DDBJ databases">
        <title>Prolixibacter strains distinguished by the presence of nitrate reductase genes were adept at nitrate-dependent anaerobic corrosion of metallic iron and carbon steel.</title>
        <authorList>
            <person name="Iino T."/>
            <person name="Shono N."/>
            <person name="Ito K."/>
            <person name="Nakamura R."/>
            <person name="Sueoka K."/>
            <person name="Harayama S."/>
            <person name="Ohkuma M."/>
        </authorList>
    </citation>
    <scope>NUCLEOTIDE SEQUENCE [LARGE SCALE GENOMIC DNA]</scope>
    <source>
        <strain evidence="4 7">MIC1-1</strain>
    </source>
</reference>
<sequence length="173" mass="20089">MSQIIQCNLTTHSHQLAFIDLLNHYISDDMGGGETLSRSKAEELYEQLNNQPNFRAFFVLYEGEVAGMITTFKNISTFQVRPLINIHDVIVKKNYRNKGLGHKLVGYVLELARNENCCRVNLEVREDNHRAMEVYRDFDFGPTNPRMVFWERILDESEERVKSAATEEDLSND</sequence>
<dbReference type="GO" id="GO:0005840">
    <property type="term" value="C:ribosome"/>
    <property type="evidence" value="ECO:0007669"/>
    <property type="project" value="UniProtKB-KW"/>
</dbReference>
<dbReference type="EMBL" id="BLAU01000001">
    <property type="protein sequence ID" value="GET23598.1"/>
    <property type="molecule type" value="Genomic_DNA"/>
</dbReference>
<keyword evidence="7" id="KW-1185">Reference proteome</keyword>
<keyword evidence="5" id="KW-0689">Ribosomal protein</keyword>
<dbReference type="SUPFAM" id="SSF55729">
    <property type="entry name" value="Acyl-CoA N-acyltransferases (Nat)"/>
    <property type="match status" value="1"/>
</dbReference>
<dbReference type="InterPro" id="IPR016181">
    <property type="entry name" value="Acyl_CoA_acyltransferase"/>
</dbReference>
<evidence type="ECO:0000313" key="5">
    <source>
        <dbReference type="EMBL" id="PSK85056.1"/>
    </source>
</evidence>
<keyword evidence="2" id="KW-0012">Acyltransferase</keyword>
<dbReference type="AlphaFoldDB" id="A0A2P8CJA9"/>
<evidence type="ECO:0000313" key="6">
    <source>
        <dbReference type="Proteomes" id="UP000240621"/>
    </source>
</evidence>
<dbReference type="Proteomes" id="UP000240621">
    <property type="component" value="Unassembled WGS sequence"/>
</dbReference>
<dbReference type="Gene3D" id="3.40.630.30">
    <property type="match status" value="1"/>
</dbReference>
<evidence type="ECO:0000256" key="2">
    <source>
        <dbReference type="ARBA" id="ARBA00023315"/>
    </source>
</evidence>
<proteinExistence type="predicted"/>
<dbReference type="PANTHER" id="PTHR10545:SF29">
    <property type="entry name" value="GH14572P-RELATED"/>
    <property type="match status" value="1"/>
</dbReference>
<evidence type="ECO:0000313" key="7">
    <source>
        <dbReference type="Proteomes" id="UP000396862"/>
    </source>
</evidence>
<feature type="domain" description="N-acetyltransferase" evidence="3">
    <location>
        <begin position="9"/>
        <end position="173"/>
    </location>
</feature>
<name>A0A2P8CJA9_9BACT</name>
<dbReference type="PANTHER" id="PTHR10545">
    <property type="entry name" value="DIAMINE N-ACETYLTRANSFERASE"/>
    <property type="match status" value="1"/>
</dbReference>
<dbReference type="Proteomes" id="UP000396862">
    <property type="component" value="Unassembled WGS sequence"/>
</dbReference>
<dbReference type="GO" id="GO:0008080">
    <property type="term" value="F:N-acetyltransferase activity"/>
    <property type="evidence" value="ECO:0007669"/>
    <property type="project" value="UniProtKB-ARBA"/>
</dbReference>
<dbReference type="EMBL" id="PYGC01000001">
    <property type="protein sequence ID" value="PSK85056.1"/>
    <property type="molecule type" value="Genomic_DNA"/>
</dbReference>
<reference evidence="5 6" key="1">
    <citation type="submission" date="2018-03" db="EMBL/GenBank/DDBJ databases">
        <title>Genomic Encyclopedia of Archaeal and Bacterial Type Strains, Phase II (KMG-II): from individual species to whole genera.</title>
        <authorList>
            <person name="Goeker M."/>
        </authorList>
    </citation>
    <scope>NUCLEOTIDE SEQUENCE [LARGE SCALE GENOMIC DNA]</scope>
    <source>
        <strain evidence="5 6">DSM 27267</strain>
    </source>
</reference>
<organism evidence="5 6">
    <name type="scientific">Prolixibacter denitrificans</name>
    <dbReference type="NCBI Taxonomy" id="1541063"/>
    <lineage>
        <taxon>Bacteria</taxon>
        <taxon>Pseudomonadati</taxon>
        <taxon>Bacteroidota</taxon>
        <taxon>Bacteroidia</taxon>
        <taxon>Marinilabiliales</taxon>
        <taxon>Prolixibacteraceae</taxon>
        <taxon>Prolixibacter</taxon>
    </lineage>
</organism>
<dbReference type="InterPro" id="IPR000182">
    <property type="entry name" value="GNAT_dom"/>
</dbReference>
<dbReference type="PROSITE" id="PS51186">
    <property type="entry name" value="GNAT"/>
    <property type="match status" value="1"/>
</dbReference>
<evidence type="ECO:0000313" key="4">
    <source>
        <dbReference type="EMBL" id="GET23598.1"/>
    </source>
</evidence>
<dbReference type="CDD" id="cd04301">
    <property type="entry name" value="NAT_SF"/>
    <property type="match status" value="1"/>
</dbReference>
<dbReference type="Pfam" id="PF00583">
    <property type="entry name" value="Acetyltransf_1"/>
    <property type="match status" value="1"/>
</dbReference>
<accession>A0A2P8CJA9</accession>
<dbReference type="InterPro" id="IPR051016">
    <property type="entry name" value="Diverse_Substrate_AcTransf"/>
</dbReference>
<protein>
    <submittedName>
        <fullName evidence="4">N-acetyltransferase</fullName>
    </submittedName>
    <submittedName>
        <fullName evidence="5">Ribosomal protein S18 acetylase RimI-like enzyme</fullName>
    </submittedName>
</protein>
<gene>
    <name evidence="5" type="ORF">CLV93_1015</name>
    <name evidence="4" type="ORF">JCM18694_38440</name>
</gene>
<dbReference type="OrthoDB" id="9799601at2"/>
<dbReference type="RefSeq" id="WP_106540128.1">
    <property type="nucleotide sequence ID" value="NZ_BLAU01000001.1"/>
</dbReference>
<keyword evidence="1" id="KW-0808">Transferase</keyword>